<feature type="non-terminal residue" evidence="1">
    <location>
        <position position="1"/>
    </location>
</feature>
<gene>
    <name evidence="1" type="ORF">MNBD_GAMMA08-168</name>
</gene>
<dbReference type="EMBL" id="UOFH01000018">
    <property type="protein sequence ID" value="VAW58566.1"/>
    <property type="molecule type" value="Genomic_DNA"/>
</dbReference>
<sequence length="63" mass="7378">TPSLVFQCQTEKQIQHDQHGSAHRRSMPTFTIHCLNEFKTDLHPVLKTLLNKAEQKRLLQQLL</sequence>
<organism evidence="1">
    <name type="scientific">hydrothermal vent metagenome</name>
    <dbReference type="NCBI Taxonomy" id="652676"/>
    <lineage>
        <taxon>unclassified sequences</taxon>
        <taxon>metagenomes</taxon>
        <taxon>ecological metagenomes</taxon>
    </lineage>
</organism>
<name>A0A3B0XQE7_9ZZZZ</name>
<protein>
    <submittedName>
        <fullName evidence="1">Uncharacterized protein</fullName>
    </submittedName>
</protein>
<proteinExistence type="predicted"/>
<dbReference type="AlphaFoldDB" id="A0A3B0XQE7"/>
<accession>A0A3B0XQE7</accession>
<evidence type="ECO:0000313" key="1">
    <source>
        <dbReference type="EMBL" id="VAW58566.1"/>
    </source>
</evidence>
<reference evidence="1" key="1">
    <citation type="submission" date="2018-06" db="EMBL/GenBank/DDBJ databases">
        <authorList>
            <person name="Zhirakovskaya E."/>
        </authorList>
    </citation>
    <scope>NUCLEOTIDE SEQUENCE</scope>
</reference>